<dbReference type="InterPro" id="IPR039544">
    <property type="entry name" value="Tim44-like"/>
</dbReference>
<dbReference type="InterPro" id="IPR032710">
    <property type="entry name" value="NTF2-like_dom_sf"/>
</dbReference>
<dbReference type="Proteomes" id="UP000652761">
    <property type="component" value="Unassembled WGS sequence"/>
</dbReference>
<keyword evidence="2" id="KW-1185">Reference proteome</keyword>
<dbReference type="GO" id="GO:0030150">
    <property type="term" value="P:protein import into mitochondrial matrix"/>
    <property type="evidence" value="ECO:0007669"/>
    <property type="project" value="TreeGrafter"/>
</dbReference>
<name>A0A843VZ99_COLES</name>
<reference evidence="1" key="1">
    <citation type="submission" date="2017-07" db="EMBL/GenBank/DDBJ databases">
        <title>Taro Niue Genome Assembly and Annotation.</title>
        <authorList>
            <person name="Atibalentja N."/>
            <person name="Keating K."/>
            <person name="Fields C.J."/>
        </authorList>
    </citation>
    <scope>NUCLEOTIDE SEQUENCE</scope>
    <source>
        <strain evidence="1">Niue_2</strain>
        <tissue evidence="1">Leaf</tissue>
    </source>
</reference>
<evidence type="ECO:0000313" key="2">
    <source>
        <dbReference type="Proteomes" id="UP000652761"/>
    </source>
</evidence>
<dbReference type="GO" id="GO:0051087">
    <property type="term" value="F:protein-folding chaperone binding"/>
    <property type="evidence" value="ECO:0007669"/>
    <property type="project" value="TreeGrafter"/>
</dbReference>
<dbReference type="PANTHER" id="PTHR10721">
    <property type="entry name" value="MITOCHONDRIAL IMPORT INNER MEMBRANE TRANSLOCASE SUBUNIT TIM44"/>
    <property type="match status" value="1"/>
</dbReference>
<protein>
    <submittedName>
        <fullName evidence="1">Uncharacterized protein</fullName>
    </submittedName>
</protein>
<organism evidence="1 2">
    <name type="scientific">Colocasia esculenta</name>
    <name type="common">Wild taro</name>
    <name type="synonym">Arum esculentum</name>
    <dbReference type="NCBI Taxonomy" id="4460"/>
    <lineage>
        <taxon>Eukaryota</taxon>
        <taxon>Viridiplantae</taxon>
        <taxon>Streptophyta</taxon>
        <taxon>Embryophyta</taxon>
        <taxon>Tracheophyta</taxon>
        <taxon>Spermatophyta</taxon>
        <taxon>Magnoliopsida</taxon>
        <taxon>Liliopsida</taxon>
        <taxon>Araceae</taxon>
        <taxon>Aroideae</taxon>
        <taxon>Colocasieae</taxon>
        <taxon>Colocasia</taxon>
    </lineage>
</organism>
<dbReference type="OrthoDB" id="1633834at2759"/>
<dbReference type="SUPFAM" id="SSF54427">
    <property type="entry name" value="NTF2-like"/>
    <property type="match status" value="1"/>
</dbReference>
<dbReference type="EMBL" id="NMUH01002821">
    <property type="protein sequence ID" value="MQM02239.1"/>
    <property type="molecule type" value="Genomic_DNA"/>
</dbReference>
<dbReference type="AlphaFoldDB" id="A0A843VZ99"/>
<proteinExistence type="predicted"/>
<sequence>MVVIHLFKYIVLCLRGPDSPVFDPRGSTSSLRRIIVFYCPRCRKMRWNRRGVTAEDEEAVAGVSPEPSRQAFAARLRANPSRVLLRVEEDLWKLCLPVMLCLSDTVFGETAAALSFKEIRRRDPSFSLPDFVAEVQDMVRPVLIAYLKDTIQTVYYAWAMQLMDAEELGEGALYPTWRLRELQQLNVQALI</sequence>
<dbReference type="Gene3D" id="3.10.450.240">
    <property type="match status" value="1"/>
</dbReference>
<comment type="caution">
    <text evidence="1">The sequence shown here is derived from an EMBL/GenBank/DDBJ whole genome shotgun (WGS) entry which is preliminary data.</text>
</comment>
<dbReference type="GO" id="GO:0005743">
    <property type="term" value="C:mitochondrial inner membrane"/>
    <property type="evidence" value="ECO:0007669"/>
    <property type="project" value="TreeGrafter"/>
</dbReference>
<gene>
    <name evidence="1" type="ORF">Taro_035007</name>
</gene>
<accession>A0A843VZ99</accession>
<evidence type="ECO:0000313" key="1">
    <source>
        <dbReference type="EMBL" id="MQM02239.1"/>
    </source>
</evidence>
<dbReference type="PANTHER" id="PTHR10721:SF1">
    <property type="entry name" value="MITOCHONDRIAL IMPORT INNER MEMBRANE TRANSLOCASE SUBUNIT TIM44"/>
    <property type="match status" value="1"/>
</dbReference>